<dbReference type="GO" id="GO:0004222">
    <property type="term" value="F:metalloendopeptidase activity"/>
    <property type="evidence" value="ECO:0007669"/>
    <property type="project" value="InterPro"/>
</dbReference>
<evidence type="ECO:0000256" key="1">
    <source>
        <dbReference type="ARBA" id="ARBA00022670"/>
    </source>
</evidence>
<dbReference type="Gene3D" id="3.30.2010.10">
    <property type="entry name" value="Metalloproteases ('zincins'), catalytic domain"/>
    <property type="match status" value="1"/>
</dbReference>
<keyword evidence="2" id="KW-0479">Metal-binding</keyword>
<comment type="similarity">
    <text evidence="6">Belongs to the peptidase M48 family.</text>
</comment>
<dbReference type="PANTHER" id="PTHR34978:SF3">
    <property type="entry name" value="SLR0241 PROTEIN"/>
    <property type="match status" value="1"/>
</dbReference>
<evidence type="ECO:0000256" key="5">
    <source>
        <dbReference type="ARBA" id="ARBA00023049"/>
    </source>
</evidence>
<feature type="domain" description="Peptidase M48" evidence="8">
    <location>
        <begin position="91"/>
        <end position="158"/>
    </location>
</feature>
<keyword evidence="3 6" id="KW-0378">Hydrolase</keyword>
<protein>
    <submittedName>
        <fullName evidence="9">M56 family metallopeptidase</fullName>
    </submittedName>
</protein>
<keyword evidence="4 6" id="KW-0862">Zinc</keyword>
<evidence type="ECO:0000256" key="6">
    <source>
        <dbReference type="RuleBase" id="RU003983"/>
    </source>
</evidence>
<keyword evidence="5 6" id="KW-0482">Metalloprotease</keyword>
<evidence type="ECO:0000256" key="4">
    <source>
        <dbReference type="ARBA" id="ARBA00022833"/>
    </source>
</evidence>
<comment type="cofactor">
    <cofactor evidence="6">
        <name>Zn(2+)</name>
        <dbReference type="ChEBI" id="CHEBI:29105"/>
    </cofactor>
    <text evidence="6">Binds 1 zinc ion per subunit.</text>
</comment>
<evidence type="ECO:0000256" key="7">
    <source>
        <dbReference type="SAM" id="Phobius"/>
    </source>
</evidence>
<dbReference type="Pfam" id="PF01435">
    <property type="entry name" value="Peptidase_M48"/>
    <property type="match status" value="1"/>
</dbReference>
<organism evidence="9 10">
    <name type="scientific">Rhodococcus pyridinivorans</name>
    <dbReference type="NCBI Taxonomy" id="103816"/>
    <lineage>
        <taxon>Bacteria</taxon>
        <taxon>Bacillati</taxon>
        <taxon>Actinomycetota</taxon>
        <taxon>Actinomycetes</taxon>
        <taxon>Mycobacteriales</taxon>
        <taxon>Nocardiaceae</taxon>
        <taxon>Rhodococcus</taxon>
    </lineage>
</organism>
<evidence type="ECO:0000313" key="10">
    <source>
        <dbReference type="Proteomes" id="UP000593818"/>
    </source>
</evidence>
<dbReference type="InterPro" id="IPR001915">
    <property type="entry name" value="Peptidase_M48"/>
</dbReference>
<dbReference type="PANTHER" id="PTHR34978">
    <property type="entry name" value="POSSIBLE SENSOR-TRANSDUCER PROTEIN BLAR"/>
    <property type="match status" value="1"/>
</dbReference>
<reference evidence="9 10" key="1">
    <citation type="submission" date="2020-10" db="EMBL/GenBank/DDBJ databases">
        <title>Whole genome sequence of oil-degrading bacteria Rhodococcus pyridinivorans strain 5Ap.</title>
        <authorList>
            <person name="Akhremchuk A.E."/>
            <person name="Valentovich L.N."/>
            <person name="Charniauskaya M.I."/>
            <person name="Bukliarevich H.A."/>
            <person name="Titok M.A."/>
        </authorList>
    </citation>
    <scope>NUCLEOTIDE SEQUENCE [LARGE SCALE GENOMIC DNA]</scope>
    <source>
        <strain evidence="9 10">5Ap</strain>
        <plasmid evidence="9 10">pRh5Ap-243</plasmid>
    </source>
</reference>
<evidence type="ECO:0000313" key="9">
    <source>
        <dbReference type="EMBL" id="QOW01822.1"/>
    </source>
</evidence>
<proteinExistence type="inferred from homology"/>
<feature type="transmembrane region" description="Helical" evidence="7">
    <location>
        <begin position="45"/>
        <end position="70"/>
    </location>
</feature>
<evidence type="ECO:0000259" key="8">
    <source>
        <dbReference type="Pfam" id="PF01435"/>
    </source>
</evidence>
<gene>
    <name evidence="9" type="ORF">INP59_26070</name>
</gene>
<dbReference type="Proteomes" id="UP000593818">
    <property type="component" value="Plasmid pRh5Ap-243"/>
</dbReference>
<keyword evidence="7" id="KW-1133">Transmembrane helix</keyword>
<keyword evidence="10" id="KW-1185">Reference proteome</keyword>
<dbReference type="EMBL" id="CP063452">
    <property type="protein sequence ID" value="QOW01822.1"/>
    <property type="molecule type" value="Genomic_DNA"/>
</dbReference>
<accession>A0A7M2XXR9</accession>
<keyword evidence="7" id="KW-0472">Membrane</keyword>
<name>A0A7M2XXR9_9NOCA</name>
<geneLocation type="plasmid" evidence="9 10">
    <name>pRh5Ap-243</name>
</geneLocation>
<evidence type="ECO:0000256" key="3">
    <source>
        <dbReference type="ARBA" id="ARBA00022801"/>
    </source>
</evidence>
<dbReference type="GO" id="GO:0006508">
    <property type="term" value="P:proteolysis"/>
    <property type="evidence" value="ECO:0007669"/>
    <property type="project" value="UniProtKB-KW"/>
</dbReference>
<feature type="transmembrane region" description="Helical" evidence="7">
    <location>
        <begin position="242"/>
        <end position="273"/>
    </location>
</feature>
<sequence length="275" mass="28841">MLAAWLGSIGGTVFFGASAVAVSLWPEHAPAESAVETLVRCWSVLSHTAAPGITAAVAGAVTVALALAAIRTTVVGRRHTRESRRVRTYHREVVAIVARSRGDVMWLDHPLPMAYSVGGRPGFVVATEGLSACLSAGEREAVLAHERAHLRGQHHRIVNVCNVLAEVFPRVPLFAAAPTAVTTLVELTADQHAARVTSPATVRSALTAVSASTLPRPAGTLGLSNDTSLRLWKLRIEGRARWPWLSCAAMGTVSMVGPIFTVLAGAGAVSALVCT</sequence>
<dbReference type="GO" id="GO:0046872">
    <property type="term" value="F:metal ion binding"/>
    <property type="evidence" value="ECO:0007669"/>
    <property type="project" value="UniProtKB-KW"/>
</dbReference>
<keyword evidence="7" id="KW-0812">Transmembrane</keyword>
<keyword evidence="9" id="KW-0614">Plasmid</keyword>
<dbReference type="CDD" id="cd07326">
    <property type="entry name" value="M56_BlaR1_MecR1_like"/>
    <property type="match status" value="1"/>
</dbReference>
<keyword evidence="1 6" id="KW-0645">Protease</keyword>
<evidence type="ECO:0000256" key="2">
    <source>
        <dbReference type="ARBA" id="ARBA00022723"/>
    </source>
</evidence>
<dbReference type="InterPro" id="IPR052173">
    <property type="entry name" value="Beta-lactam_resp_regulator"/>
</dbReference>
<dbReference type="AlphaFoldDB" id="A0A7M2XXR9"/>